<dbReference type="InterPro" id="IPR054465">
    <property type="entry name" value="Integrase_p58-like_C"/>
</dbReference>
<evidence type="ECO:0000259" key="1">
    <source>
        <dbReference type="Pfam" id="PF22938"/>
    </source>
</evidence>
<dbReference type="Pfam" id="PF22938">
    <property type="entry name" value="Integrase_p58_C"/>
    <property type="match status" value="1"/>
</dbReference>
<comment type="caution">
    <text evidence="2">The sequence shown here is derived from an EMBL/GenBank/DDBJ whole genome shotgun (WGS) entry which is preliminary data.</text>
</comment>
<keyword evidence="3" id="KW-1185">Reference proteome</keyword>
<reference evidence="2" key="1">
    <citation type="journal article" date="2023" name="Science">
        <title>Genome structures resolve the early diversification of teleost fishes.</title>
        <authorList>
            <person name="Parey E."/>
            <person name="Louis A."/>
            <person name="Montfort J."/>
            <person name="Bouchez O."/>
            <person name="Roques C."/>
            <person name="Iampietro C."/>
            <person name="Lluch J."/>
            <person name="Castinel A."/>
            <person name="Donnadieu C."/>
            <person name="Desvignes T."/>
            <person name="Floi Bucao C."/>
            <person name="Jouanno E."/>
            <person name="Wen M."/>
            <person name="Mejri S."/>
            <person name="Dirks R."/>
            <person name="Jansen H."/>
            <person name="Henkel C."/>
            <person name="Chen W.J."/>
            <person name="Zahm M."/>
            <person name="Cabau C."/>
            <person name="Klopp C."/>
            <person name="Thompson A.W."/>
            <person name="Robinson-Rechavi M."/>
            <person name="Braasch I."/>
            <person name="Lecointre G."/>
            <person name="Bobe J."/>
            <person name="Postlethwait J.H."/>
            <person name="Berthelot C."/>
            <person name="Roest Crollius H."/>
            <person name="Guiguen Y."/>
        </authorList>
    </citation>
    <scope>NUCLEOTIDE SEQUENCE</scope>
    <source>
        <strain evidence="2">NC1722</strain>
    </source>
</reference>
<dbReference type="AlphaFoldDB" id="A0AAD7S337"/>
<sequence>MHYATRYPKAVPLRTATSKAISQELAQLEAWEEQLSLHYSLIEHVEAMQTQIDEGLYTVWERVGPVNYLIDQSGRQRPQQLCHVNLLKKWVEGPPR</sequence>
<feature type="domain" description="Integrase p58-like C-terminal" evidence="1">
    <location>
        <begin position="57"/>
        <end position="89"/>
    </location>
</feature>
<dbReference type="Proteomes" id="UP001221898">
    <property type="component" value="Unassembled WGS sequence"/>
</dbReference>
<gene>
    <name evidence="2" type="ORF">AAFF_G00039660</name>
</gene>
<proteinExistence type="predicted"/>
<dbReference type="EMBL" id="JAINUG010000120">
    <property type="protein sequence ID" value="KAJ8395015.1"/>
    <property type="molecule type" value="Genomic_DNA"/>
</dbReference>
<protein>
    <recommendedName>
        <fullName evidence="1">Integrase p58-like C-terminal domain-containing protein</fullName>
    </recommendedName>
</protein>
<accession>A0AAD7S337</accession>
<name>A0AAD7S337_9TELE</name>
<organism evidence="2 3">
    <name type="scientific">Aldrovandia affinis</name>
    <dbReference type="NCBI Taxonomy" id="143900"/>
    <lineage>
        <taxon>Eukaryota</taxon>
        <taxon>Metazoa</taxon>
        <taxon>Chordata</taxon>
        <taxon>Craniata</taxon>
        <taxon>Vertebrata</taxon>
        <taxon>Euteleostomi</taxon>
        <taxon>Actinopterygii</taxon>
        <taxon>Neopterygii</taxon>
        <taxon>Teleostei</taxon>
        <taxon>Notacanthiformes</taxon>
        <taxon>Halosauridae</taxon>
        <taxon>Aldrovandia</taxon>
    </lineage>
</organism>
<evidence type="ECO:0000313" key="2">
    <source>
        <dbReference type="EMBL" id="KAJ8395015.1"/>
    </source>
</evidence>
<evidence type="ECO:0000313" key="3">
    <source>
        <dbReference type="Proteomes" id="UP001221898"/>
    </source>
</evidence>